<dbReference type="AlphaFoldDB" id="A0A9X2XUC1"/>
<organism evidence="1 2">
    <name type="scientific">Paraflavisolibacter caeni</name>
    <dbReference type="NCBI Taxonomy" id="2982496"/>
    <lineage>
        <taxon>Bacteria</taxon>
        <taxon>Pseudomonadati</taxon>
        <taxon>Bacteroidota</taxon>
        <taxon>Chitinophagia</taxon>
        <taxon>Chitinophagales</taxon>
        <taxon>Chitinophagaceae</taxon>
        <taxon>Paraflavisolibacter</taxon>
    </lineage>
</organism>
<accession>A0A9X2XUC1</accession>
<reference evidence="1" key="1">
    <citation type="submission" date="2022-09" db="EMBL/GenBank/DDBJ databases">
        <authorList>
            <person name="Yuan C."/>
            <person name="Ke Z."/>
        </authorList>
    </citation>
    <scope>NUCLEOTIDE SEQUENCE</scope>
    <source>
        <strain evidence="1">LB-8</strain>
    </source>
</reference>
<sequence>MSFAQKKFSEGTIYYDIVINTGTEKPQAADFFDGATSTVYLKGLRSRTEMVSSLGTQATIIDGLKNNIVILKEYGDQKYMIQLTPENWKEINKKYEGVTFSYLPDTKTIIGYACKKAIGKLSDGTSFTVWYTADLATESKNFQTMNTSLPGLAMEYETSFGKINVTYTVSKISFSPVPAAKFDLPKSGFRVMTYEESKGH</sequence>
<dbReference type="RefSeq" id="WP_279296086.1">
    <property type="nucleotide sequence ID" value="NZ_JAOTIF010000002.1"/>
</dbReference>
<dbReference type="Proteomes" id="UP001155483">
    <property type="component" value="Unassembled WGS sequence"/>
</dbReference>
<gene>
    <name evidence="1" type="ORF">OCK74_05905</name>
</gene>
<comment type="caution">
    <text evidence="1">The sequence shown here is derived from an EMBL/GenBank/DDBJ whole genome shotgun (WGS) entry which is preliminary data.</text>
</comment>
<keyword evidence="2" id="KW-1185">Reference proteome</keyword>
<evidence type="ECO:0008006" key="3">
    <source>
        <dbReference type="Google" id="ProtNLM"/>
    </source>
</evidence>
<name>A0A9X2XUC1_9BACT</name>
<evidence type="ECO:0000313" key="1">
    <source>
        <dbReference type="EMBL" id="MCU7548641.1"/>
    </source>
</evidence>
<protein>
    <recommendedName>
        <fullName evidence="3">DUF4412 domain-containing protein</fullName>
    </recommendedName>
</protein>
<dbReference type="EMBL" id="JAOTIF010000002">
    <property type="protein sequence ID" value="MCU7548641.1"/>
    <property type="molecule type" value="Genomic_DNA"/>
</dbReference>
<proteinExistence type="predicted"/>
<dbReference type="Pfam" id="PF22252">
    <property type="entry name" value="PNGase_F-II_N"/>
    <property type="match status" value="1"/>
</dbReference>
<evidence type="ECO:0000313" key="2">
    <source>
        <dbReference type="Proteomes" id="UP001155483"/>
    </source>
</evidence>
<reference evidence="1" key="2">
    <citation type="submission" date="2023-04" db="EMBL/GenBank/DDBJ databases">
        <title>Paracnuella aquatica gen. nov., sp. nov., a member of the family Chitinophagaceae isolated from a hot spring.</title>
        <authorList>
            <person name="Wang C."/>
        </authorList>
    </citation>
    <scope>NUCLEOTIDE SEQUENCE</scope>
    <source>
        <strain evidence="1">LB-8</strain>
    </source>
</reference>